<dbReference type="AlphaFoldDB" id="A0A0E3W2N8"/>
<evidence type="ECO:0000313" key="2">
    <source>
        <dbReference type="EMBL" id="CFX11673.1"/>
    </source>
</evidence>
<dbReference type="InterPro" id="IPR045509">
    <property type="entry name" value="HD_assoc_2"/>
</dbReference>
<feature type="domain" description="HD-associated" evidence="1">
    <location>
        <begin position="11"/>
        <end position="137"/>
    </location>
</feature>
<dbReference type="STRING" id="690567.510"/>
<dbReference type="OrthoDB" id="9803619at2"/>
<reference evidence="2 3" key="1">
    <citation type="submission" date="2015-03" db="EMBL/GenBank/DDBJ databases">
        <authorList>
            <person name="Murphy D."/>
        </authorList>
    </citation>
    <scope>NUCLEOTIDE SEQUENCE [LARGE SCALE GENOMIC DNA]</scope>
    <source>
        <strain evidence="2 3">OL-4</strain>
    </source>
</reference>
<sequence length="171" mass="19897">MLVTTICSDQTPEGYCKDIFQRLAARKLFKRIFTKRIGDFKRPVIRQRISEEFNKYRKDIEKAIGLNISIEPCLVIANKFTIQSVREQSRNSEGSILVLQGNTPNIFEEESLLFRSINEAEKDEFLEVYAPIVFKDDKDKKIRLREYSEQIEVLIENVINDSGEEGNNESI</sequence>
<evidence type="ECO:0000313" key="3">
    <source>
        <dbReference type="Proteomes" id="UP000045545"/>
    </source>
</evidence>
<accession>A0A0E3W2N8</accession>
<keyword evidence="3" id="KW-1185">Reference proteome</keyword>
<evidence type="ECO:0000259" key="1">
    <source>
        <dbReference type="Pfam" id="PF19276"/>
    </source>
</evidence>
<organism evidence="2 3">
    <name type="scientific">Syntrophomonas zehnderi OL-4</name>
    <dbReference type="NCBI Taxonomy" id="690567"/>
    <lineage>
        <taxon>Bacteria</taxon>
        <taxon>Bacillati</taxon>
        <taxon>Bacillota</taxon>
        <taxon>Clostridia</taxon>
        <taxon>Eubacteriales</taxon>
        <taxon>Syntrophomonadaceae</taxon>
        <taxon>Syntrophomonas</taxon>
    </lineage>
</organism>
<dbReference type="EMBL" id="CGIH01000005">
    <property type="protein sequence ID" value="CFX11673.1"/>
    <property type="molecule type" value="Genomic_DNA"/>
</dbReference>
<protein>
    <submittedName>
        <fullName evidence="2">Uncharacterized</fullName>
    </submittedName>
</protein>
<dbReference type="Pfam" id="PF19276">
    <property type="entry name" value="HD_assoc_2"/>
    <property type="match status" value="1"/>
</dbReference>
<name>A0A0E3W2N8_9FIRM</name>
<proteinExistence type="predicted"/>
<dbReference type="Proteomes" id="UP000045545">
    <property type="component" value="Unassembled WGS sequence"/>
</dbReference>
<gene>
    <name evidence="2" type="ORF">510</name>
</gene>